<dbReference type="RefSeq" id="WP_183120530.1">
    <property type="nucleotide sequence ID" value="NZ_JABEQF010000015.1"/>
</dbReference>
<proteinExistence type="predicted"/>
<name>A0A7W4PEI2_9PROT</name>
<evidence type="ECO:0000313" key="4">
    <source>
        <dbReference type="Proteomes" id="UP000555756"/>
    </source>
</evidence>
<dbReference type="EMBL" id="JABEQF010000015">
    <property type="protein sequence ID" value="MBB2191382.1"/>
    <property type="molecule type" value="Genomic_DNA"/>
</dbReference>
<dbReference type="SUPFAM" id="SSF53756">
    <property type="entry name" value="UDP-Glycosyltransferase/glycogen phosphorylase"/>
    <property type="match status" value="2"/>
</dbReference>
<keyword evidence="3" id="KW-0808">Transferase</keyword>
<protein>
    <submittedName>
        <fullName evidence="3">Glycosyltransferase</fullName>
    </submittedName>
</protein>
<dbReference type="Pfam" id="PF13579">
    <property type="entry name" value="Glyco_trans_4_4"/>
    <property type="match status" value="1"/>
</dbReference>
<reference evidence="3 4" key="1">
    <citation type="submission" date="2020-04" db="EMBL/GenBank/DDBJ databases">
        <title>Description of novel Gluconacetobacter.</title>
        <authorList>
            <person name="Sombolestani A."/>
        </authorList>
    </citation>
    <scope>NUCLEOTIDE SEQUENCE [LARGE SCALE GENOMIC DNA]</scope>
    <source>
        <strain evidence="3 4">LMG 21311</strain>
    </source>
</reference>
<dbReference type="CDD" id="cd03823">
    <property type="entry name" value="GT4_ExpE7-like"/>
    <property type="match status" value="1"/>
</dbReference>
<comment type="caution">
    <text evidence="3">The sequence shown here is derived from an EMBL/GenBank/DDBJ whole genome shotgun (WGS) entry which is preliminary data.</text>
</comment>
<evidence type="ECO:0000259" key="1">
    <source>
        <dbReference type="Pfam" id="PF00534"/>
    </source>
</evidence>
<feature type="domain" description="Glycosyltransferase subfamily 4-like N-terminal" evidence="2">
    <location>
        <begin position="480"/>
        <end position="674"/>
    </location>
</feature>
<dbReference type="PANTHER" id="PTHR45947">
    <property type="entry name" value="SULFOQUINOVOSYL TRANSFERASE SQD2"/>
    <property type="match status" value="1"/>
</dbReference>
<dbReference type="InterPro" id="IPR028098">
    <property type="entry name" value="Glyco_trans_4-like_N"/>
</dbReference>
<dbReference type="Pfam" id="PF13692">
    <property type="entry name" value="Glyco_trans_1_4"/>
    <property type="match status" value="1"/>
</dbReference>
<evidence type="ECO:0000259" key="2">
    <source>
        <dbReference type="Pfam" id="PF13579"/>
    </source>
</evidence>
<dbReference type="Gene3D" id="3.40.50.2000">
    <property type="entry name" value="Glycogen Phosphorylase B"/>
    <property type="match status" value="3"/>
</dbReference>
<dbReference type="Pfam" id="PF00534">
    <property type="entry name" value="Glycos_transf_1"/>
    <property type="match status" value="1"/>
</dbReference>
<dbReference type="InterPro" id="IPR050194">
    <property type="entry name" value="Glycosyltransferase_grp1"/>
</dbReference>
<dbReference type="PANTHER" id="PTHR45947:SF13">
    <property type="entry name" value="TRANSFERASE"/>
    <property type="match status" value="1"/>
</dbReference>
<dbReference type="Proteomes" id="UP000555756">
    <property type="component" value="Unassembled WGS sequence"/>
</dbReference>
<dbReference type="InterPro" id="IPR001296">
    <property type="entry name" value="Glyco_trans_1"/>
</dbReference>
<feature type="domain" description="Glycosyl transferase family 1" evidence="1">
    <location>
        <begin position="692"/>
        <end position="831"/>
    </location>
</feature>
<dbReference type="GO" id="GO:0016757">
    <property type="term" value="F:glycosyltransferase activity"/>
    <property type="evidence" value="ECO:0007669"/>
    <property type="project" value="InterPro"/>
</dbReference>
<accession>A0A7W4PEI2</accession>
<sequence length="871" mass="95156">MRAVAARDDLDRLAHLIRLQERSLSGRLVRLLRAVRALALGRTPTGQPLRQAVVRLRQDGAIRTTRRVARRIRHALRSTPPHAGLTPAATHDAYVRAVGADGLAPRILIIAELSLGQCAKYRVWQRVEQLRYLGWACRVVDWRDTGPVLTALQFCTQVVFYRVPAFDSVQTLLAEARRLSLPCWWEVDDLIFDRDLYLRNGNLATLPDAERAQLLLGVGLFRNCMLACDRGIASTPALAEAMRAAGLRDVAVIENALDAETLAVVAGLGAGQARDDGDGPVVVIYGSGTRTHDADFRVAVPGLVAAMAADARLWLQIVGDLAVPGELAAFGDRVEILPGRPYRDYLALLAQADIAIAPLEDCIFNDAKSNIKYIEAAILGLPSVCSPRRAFADAIIDGRNGCLAATDDDWAHALRRLADDAGLRRRIGACGRTDVMTRYAPDRVARQQVAPVFGTPAIPPTDGRLRVLCVNVYYAPRSFGGATLVAEEMVRRLRATGAVEVAVLTSRPAIAGRPHSALRYQEGNVPVLSIDMPPDGDAIAAFDNPAATPVFADFIAAFRPDVVHVHAPQGLGAGMLRVCRERGIPYVVTLHDAWWLCDRQFMVRADDRFCGQARIDPRVCQRCRPQARYLDDRAVLLGQGLRDAALLLSPSAAHRTLHIANGVDPARIVVNRNGFRWPARPRPGRPAELVPRFGYVGGTEAVKGFPLIRAAFEGLDRPDWILRLVDNKLNLGLRSIDVAEWRVRGQLDIVAAYDGETMDAFFDSIDVLLFPSRWPESYGLTVREALARDVWVVASSPGGQAEDIVDGVNGTLIGLDATPADLATAVSALLDRGRFDGYVNPFKDRLATWDAQARDLLDLLRGVVAPESRTL</sequence>
<organism evidence="3 4">
    <name type="scientific">Gluconacetobacter azotocaptans</name>
    <dbReference type="NCBI Taxonomy" id="142834"/>
    <lineage>
        <taxon>Bacteria</taxon>
        <taxon>Pseudomonadati</taxon>
        <taxon>Pseudomonadota</taxon>
        <taxon>Alphaproteobacteria</taxon>
        <taxon>Acetobacterales</taxon>
        <taxon>Acetobacteraceae</taxon>
        <taxon>Gluconacetobacter</taxon>
    </lineage>
</organism>
<evidence type="ECO:0000313" key="3">
    <source>
        <dbReference type="EMBL" id="MBB2191382.1"/>
    </source>
</evidence>
<keyword evidence="4" id="KW-1185">Reference proteome</keyword>
<gene>
    <name evidence="3" type="ORF">HLH34_15690</name>
</gene>
<dbReference type="AlphaFoldDB" id="A0A7W4PEI2"/>